<evidence type="ECO:0000313" key="3">
    <source>
        <dbReference type="Proteomes" id="UP001596138"/>
    </source>
</evidence>
<evidence type="ECO:0008006" key="4">
    <source>
        <dbReference type="Google" id="ProtNLM"/>
    </source>
</evidence>
<protein>
    <recommendedName>
        <fullName evidence="4">SbsA Ig-like domain-containing protein</fullName>
    </recommendedName>
</protein>
<evidence type="ECO:0000256" key="1">
    <source>
        <dbReference type="SAM" id="SignalP"/>
    </source>
</evidence>
<keyword evidence="3" id="KW-1185">Reference proteome</keyword>
<sequence length="1149" mass="116031">MVGACVLALTASLLSMTGAGSAVGASLPAAVVAPQAVDAAAAVPANVTVGRGHACALMATGYVWCWGRNDRGQLGYPSATTPGEPRPVPGISTAVQVVAGDLHTCARLTDGTVKCWGANGSGQLGNALTVDSSAPVAAIGLSGVTDLTAGRAHTCAVANGLVSCWGSNGFGQLGLGSVREARLGLTQLAQFYAIGVGSNATDDNGDLVLSDAATNGTLGSGSVVRYGDDGVIKSFWSIPGSTLVGGVATARDGSRTYVASAFPGQAVVWVLSGTTTIERTWSLVSSVPGCVTASCSVVGLTTDANGTVYAAVQRFDGAGVSRASFIASASKEGLPLGVTDVTAQMTVISDVTWVPGANRGTVWVLGTNLVNPSPFNPSPTLSSFAIPATAGSSLVFLNKKSAYAAVESCVPSEDYVLADQTTLSGTAFYRHRHTYPLVNSLRLGTAADGQLLLSADYSQGRRLENTFTTNPAAPVDIQTNYTNETPAEVADCVMVVDPAASSTQAASVVFTVRGSAGDLTDLRKPLDATESGDGGIIVSDPSYAAASPARLQRFNAVGSVTQWGRVPIRTIPTPLMPLQALQPGQAAPTMSSVFAGAHHTCASGVVNGQPTTLCWGSSSSGQTGWPASGASALRFGLPPSDTGDQSSFPIAMPVIGAGVGSGGLAHTCIAQNGSPRQMTCWGANDSGQTRLNTVEGDIWRNGGTPTTVPVTELDSGDLTTCTIESTDLKRVQCYGSDAYGQTSVRPGACLNNLDFVQTAGCQQVGGAMHISAGPTTTCAATATGIVCWGDNAWGTLATYGSPLGAVGVPLEVPSTFIVSAPATLDGSLVARFGTNLDALDATTDVVLRVKGSASALASTKSVSADRRTVSIKPAAPLVAGQQYEVAVNTGSATALTSGGLPLTPSVVSARAATALGDTSPANTAAWPKVSSSTALGGSYVTERTAGASAKFAFTGSSVALLTRKGPSQGKVVVSVGAVSKTLDLYSATAVNRFKVALTGLGAGPHTLTVKVLGTRNTRSTGTSVAIDGFSVGAVTSATPTLTPSWAAVSSSTASAKRYVRSQQAGATYTVTFRGTRINWLTFVGPDFGDAKVVIDGKAKGTFALYATATKARTVAFTGLTDAVHKLTVTVAGTGTGTKDFVAVDGWTVS</sequence>
<dbReference type="InterPro" id="IPR051553">
    <property type="entry name" value="Ran_GTPase-activating"/>
</dbReference>
<feature type="signal peptide" evidence="1">
    <location>
        <begin position="1"/>
        <end position="24"/>
    </location>
</feature>
<accession>A0ABW1T1B9</accession>
<dbReference type="InterPro" id="IPR009091">
    <property type="entry name" value="RCC1/BLIP-II"/>
</dbReference>
<name>A0ABW1T1B9_9ACTN</name>
<proteinExistence type="predicted"/>
<dbReference type="PROSITE" id="PS50012">
    <property type="entry name" value="RCC1_3"/>
    <property type="match status" value="2"/>
</dbReference>
<gene>
    <name evidence="2" type="ORF">ACFQGU_09240</name>
</gene>
<dbReference type="Gene3D" id="2.130.10.30">
    <property type="entry name" value="Regulator of chromosome condensation 1/beta-lactamase-inhibitor protein II"/>
    <property type="match status" value="2"/>
</dbReference>
<dbReference type="Pfam" id="PF13540">
    <property type="entry name" value="RCC1_2"/>
    <property type="match status" value="2"/>
</dbReference>
<comment type="caution">
    <text evidence="2">The sequence shown here is derived from an EMBL/GenBank/DDBJ whole genome shotgun (WGS) entry which is preliminary data.</text>
</comment>
<dbReference type="InterPro" id="IPR000408">
    <property type="entry name" value="Reg_chr_condens"/>
</dbReference>
<dbReference type="Proteomes" id="UP001596138">
    <property type="component" value="Unassembled WGS sequence"/>
</dbReference>
<keyword evidence="1" id="KW-0732">Signal</keyword>
<dbReference type="Gene3D" id="2.60.120.260">
    <property type="entry name" value="Galactose-binding domain-like"/>
    <property type="match status" value="2"/>
</dbReference>
<dbReference type="EMBL" id="JBHSTI010000008">
    <property type="protein sequence ID" value="MFC6238062.1"/>
    <property type="molecule type" value="Genomic_DNA"/>
</dbReference>
<organism evidence="2 3">
    <name type="scientific">Longivirga aurantiaca</name>
    <dbReference type="NCBI Taxonomy" id="1837743"/>
    <lineage>
        <taxon>Bacteria</taxon>
        <taxon>Bacillati</taxon>
        <taxon>Actinomycetota</taxon>
        <taxon>Actinomycetes</taxon>
        <taxon>Sporichthyales</taxon>
        <taxon>Sporichthyaceae</taxon>
        <taxon>Longivirga</taxon>
    </lineage>
</organism>
<dbReference type="SUPFAM" id="SSF63829">
    <property type="entry name" value="Calcium-dependent phosphotriesterase"/>
    <property type="match status" value="1"/>
</dbReference>
<dbReference type="PANTHER" id="PTHR45982:SF1">
    <property type="entry name" value="REGULATOR OF CHROMOSOME CONDENSATION"/>
    <property type="match status" value="1"/>
</dbReference>
<feature type="chain" id="PRO_5046478794" description="SbsA Ig-like domain-containing protein" evidence="1">
    <location>
        <begin position="25"/>
        <end position="1149"/>
    </location>
</feature>
<dbReference type="SUPFAM" id="SSF50985">
    <property type="entry name" value="RCC1/BLIP-II"/>
    <property type="match status" value="2"/>
</dbReference>
<evidence type="ECO:0000313" key="2">
    <source>
        <dbReference type="EMBL" id="MFC6238062.1"/>
    </source>
</evidence>
<dbReference type="PANTHER" id="PTHR45982">
    <property type="entry name" value="REGULATOR OF CHROMOSOME CONDENSATION"/>
    <property type="match status" value="1"/>
</dbReference>
<dbReference type="RefSeq" id="WP_386765933.1">
    <property type="nucleotide sequence ID" value="NZ_JBHSTI010000008.1"/>
</dbReference>
<reference evidence="3" key="1">
    <citation type="journal article" date="2019" name="Int. J. Syst. Evol. Microbiol.">
        <title>The Global Catalogue of Microorganisms (GCM) 10K type strain sequencing project: providing services to taxonomists for standard genome sequencing and annotation.</title>
        <authorList>
            <consortium name="The Broad Institute Genomics Platform"/>
            <consortium name="The Broad Institute Genome Sequencing Center for Infectious Disease"/>
            <person name="Wu L."/>
            <person name="Ma J."/>
        </authorList>
    </citation>
    <scope>NUCLEOTIDE SEQUENCE [LARGE SCALE GENOMIC DNA]</scope>
    <source>
        <strain evidence="3">CGMCC 4.7317</strain>
    </source>
</reference>